<feature type="compositionally biased region" description="Acidic residues" evidence="6">
    <location>
        <begin position="381"/>
        <end position="391"/>
    </location>
</feature>
<feature type="compositionally biased region" description="Polar residues" evidence="6">
    <location>
        <begin position="445"/>
        <end position="461"/>
    </location>
</feature>
<reference evidence="7" key="2">
    <citation type="submission" date="2018-03" db="EMBL/GenBank/DDBJ databases">
        <authorList>
            <person name="Bei J.-X."/>
            <person name="Han B.-W."/>
        </authorList>
    </citation>
    <scope>NUCLEOTIDE SEQUENCE</scope>
    <source>
        <strain evidence="7">NKTCL-SG08</strain>
    </source>
</reference>
<feature type="compositionally biased region" description="Pro residues" evidence="6">
    <location>
        <begin position="563"/>
        <end position="594"/>
    </location>
</feature>
<keyword evidence="3" id="KW-0945">Host-virus interaction</keyword>
<feature type="compositionally biased region" description="Basic and acidic residues" evidence="6">
    <location>
        <begin position="15"/>
        <end position="31"/>
    </location>
</feature>
<evidence type="ECO:0000256" key="2">
    <source>
        <dbReference type="ARBA" id="ARBA00022562"/>
    </source>
</evidence>
<feature type="compositionally biased region" description="Pro residues" evidence="6">
    <location>
        <begin position="479"/>
        <end position="495"/>
    </location>
</feature>
<evidence type="ECO:0000256" key="4">
    <source>
        <dbReference type="ARBA" id="ARBA00023015"/>
    </source>
</evidence>
<keyword evidence="4" id="KW-0805">Transcription regulation</keyword>
<comment type="subcellular location">
    <subcellularLocation>
        <location evidence="1">Host nucleus</location>
    </subcellularLocation>
</comment>
<protein>
    <submittedName>
        <fullName evidence="7">EBNA-3C protein</fullName>
    </submittedName>
</protein>
<organism evidence="7">
    <name type="scientific">Epstein-Barr virus (strain GD1)</name>
    <name type="common">HHV-4</name>
    <name type="synonym">Human gammaherpesvirus 4</name>
    <dbReference type="NCBI Taxonomy" id="10376"/>
    <lineage>
        <taxon>Viruses</taxon>
        <taxon>Duplodnaviria</taxon>
        <taxon>Heunggongvirae</taxon>
        <taxon>Peploviricota</taxon>
        <taxon>Herviviricetes</taxon>
        <taxon>Herpesvirales</taxon>
        <taxon>Orthoherpesviridae</taxon>
        <taxon>Gammaherpesvirinae</taxon>
        <taxon>Lymphocryptovirus</taxon>
        <taxon>Lymphocryptovirus humangamma4</taxon>
    </lineage>
</organism>
<dbReference type="GO" id="GO:0016032">
    <property type="term" value="P:viral process"/>
    <property type="evidence" value="ECO:0007669"/>
    <property type="project" value="InterPro"/>
</dbReference>
<feature type="compositionally biased region" description="Polar residues" evidence="6">
    <location>
        <begin position="915"/>
        <end position="930"/>
    </location>
</feature>
<dbReference type="InterPro" id="IPR007706">
    <property type="entry name" value="EBNA-3/4/6"/>
</dbReference>
<dbReference type="Pfam" id="PF05009">
    <property type="entry name" value="EBV-NA3"/>
    <property type="match status" value="1"/>
</dbReference>
<feature type="compositionally biased region" description="Low complexity" evidence="6">
    <location>
        <begin position="733"/>
        <end position="812"/>
    </location>
</feature>
<sequence length="1065" mass="117479">MESFEGQGDSIQSPDNERGDNVQTTGEHDQDPGPGPPSSGASERLVPEESYSRDQQPWGQSRGDENRGWMQRIRRRRRRRAALSGHLLDTEDNVPPWLPPHDITPYTARNIRDAACRAVKQSHLQALSNLILDSGLDTQHVLCFVMAARQRLQDIRRGPLVVEGGVGWRHWLLTSPSQSWPMGYRTAALRTLTPVPNRVGADSIMLTATFGCQNGARTLNTFSATVWTPPHAGPREQERYAREAEVRFLRGKWQRRYRRIYDLIELCGSLHHIWQNLLQTEENLLDFVRFMGVMSSCNNPAVNYWFHKTIGNFKPYYPWNAPPNENPYHARRGIKEHVIQNAFRKAQIQGLSMLAMVGEPRGDATSETSSDEDTGRQGSDVELESSDDELPYIDPNMEPVQQRPVMFVSRVPAKKPRKLPWPTPKTHPVKRTNVKTSDRSDKAEAQSTPERPGPSEQSSVTVEPAHPTPVEMPMVILHQPPPVPKPVPVKPTPPPSRRRRGACVVYDDDVIEVIDVETTEDSSSVSQPNKPHRKHQDGFQRSGRRQKRAAPPTVSPSDTGPPAAGPPAAGPPAAGPPAAGPPAAGPPAAGPPAAGPRILTPPSARPRILTPPSARPRIMAPPVVRMFMRERQLPQSTGRKPQCFWEMRAGREITQMQQEPSSHLQSATQPTTPRPSWAPSVCALSVMDAGKAQPIQSSHLSSMSPTQPISHEEQPRYEDPDAPLDLSLHPDVAAQPAPQAPYQGYQEPPAPQAPYQGYQEPPAPQAPYQGYQEPPAPQAPYQGYQEPPAPQAPYQGYQEPPAPQAPYQGYQEPPVPQAPYQGYQEPPVPQAPYQGYQEPPAPQAPYQGYQEPPAHGLQSSSYPGYAGPWTPRSQHPCYRHPWAPWSQDPVHGHTQGPWDPRAPHLPPQWDGSSGHGQDQVSQFPHLQSETGPPRLQLSLVPLVSSSAPSWSSPQPRAPIRPIPTRFPPPPMPLQDSMAVGCDSSGTACPSMPFSSDYSQGAFTPLDINATTPKRPRVEESSHGPARCSQATAEAQEILSDNSEISVFPKDAKQTDYDASTESELD</sequence>
<feature type="region of interest" description="Disordered" evidence="6">
    <location>
        <begin position="1"/>
        <end position="70"/>
    </location>
</feature>
<dbReference type="GO" id="GO:0042025">
    <property type="term" value="C:host cell nucleus"/>
    <property type="evidence" value="ECO:0007669"/>
    <property type="project" value="UniProtKB-SubCell"/>
</dbReference>
<feature type="compositionally biased region" description="Polar residues" evidence="6">
    <location>
        <begin position="694"/>
        <end position="709"/>
    </location>
</feature>
<gene>
    <name evidence="7" type="primary">EBNA-3C</name>
</gene>
<reference evidence="7" key="1">
    <citation type="journal article" date="2018" name="Leukemia">
        <title>Genomic and transcriptomic landscapes of Epstein-Barr virus in extranodal natural killer T-cell lymphoma.</title>
        <authorList>
            <person name="Peng R.J."/>
            <person name="Han B.W."/>
            <person name="Cai Q.Q."/>
            <person name="Zuo X.Y."/>
            <person name="Xia T."/>
            <person name="Chen J.R."/>
            <person name="Feng L.N."/>
            <person name="Lim J.Q."/>
            <person name="Chen S.W."/>
            <person name="Zeng M.S."/>
            <person name="Guo Y.M."/>
            <person name="Li B."/>
            <person name="Xia X.J."/>
            <person name="Xia Y."/>
            <person name="Laurensia Y."/>
            <person name="Chia B.K."/>
            <person name="Huang H.Q."/>
            <person name="Young K.H."/>
            <person name="Lim S.T."/>
            <person name="Ong C.K."/>
            <person name="Zeng Y.X."/>
            <person name="Bei J.X."/>
        </authorList>
    </citation>
    <scope>NUCLEOTIDE SEQUENCE</scope>
    <source>
        <strain evidence="7">NKTCL-SG08</strain>
    </source>
</reference>
<keyword evidence="2" id="KW-1048">Host nucleus</keyword>
<evidence type="ECO:0000256" key="3">
    <source>
        <dbReference type="ARBA" id="ARBA00022581"/>
    </source>
</evidence>
<feature type="region of interest" description="Disordered" evidence="6">
    <location>
        <begin position="1040"/>
        <end position="1065"/>
    </location>
</feature>
<feature type="region of interest" description="Disordered" evidence="6">
    <location>
        <begin position="1004"/>
        <end position="1028"/>
    </location>
</feature>
<evidence type="ECO:0000256" key="5">
    <source>
        <dbReference type="ARBA" id="ARBA00023163"/>
    </source>
</evidence>
<feature type="compositionally biased region" description="Low complexity" evidence="6">
    <location>
        <begin position="932"/>
        <end position="954"/>
    </location>
</feature>
<dbReference type="EMBL" id="MH144219">
    <property type="protein sequence ID" value="QBM05476.1"/>
    <property type="molecule type" value="Genomic_DNA"/>
</dbReference>
<evidence type="ECO:0000313" key="7">
    <source>
        <dbReference type="EMBL" id="QBM05476.1"/>
    </source>
</evidence>
<feature type="compositionally biased region" description="Basic and acidic residues" evidence="6">
    <location>
        <begin position="710"/>
        <end position="719"/>
    </location>
</feature>
<keyword evidence="5" id="KW-0804">Transcription</keyword>
<evidence type="ECO:0000256" key="1">
    <source>
        <dbReference type="ARBA" id="ARBA00004147"/>
    </source>
</evidence>
<proteinExistence type="predicted"/>
<feature type="compositionally biased region" description="Polar residues" evidence="6">
    <location>
        <begin position="654"/>
        <end position="671"/>
    </location>
</feature>
<evidence type="ECO:0000256" key="6">
    <source>
        <dbReference type="SAM" id="MobiDB-lite"/>
    </source>
</evidence>
<feature type="compositionally biased region" description="Acidic residues" evidence="6">
    <location>
        <begin position="506"/>
        <end position="520"/>
    </location>
</feature>
<feature type="region of interest" description="Disordered" evidence="6">
    <location>
        <begin position="360"/>
        <end position="620"/>
    </location>
</feature>
<name>A0A482DEV7_EBVG</name>
<feature type="compositionally biased region" description="Low complexity" evidence="6">
    <location>
        <begin position="831"/>
        <end position="854"/>
    </location>
</feature>
<organismHost>
    <name type="scientific">Homo sapiens</name>
    <name type="common">Human</name>
    <dbReference type="NCBI Taxonomy" id="9606"/>
</organismHost>
<feature type="compositionally biased region" description="Pro residues" evidence="6">
    <location>
        <begin position="955"/>
        <end position="972"/>
    </location>
</feature>
<accession>A0A482DEV7</accession>
<feature type="region of interest" description="Disordered" evidence="6">
    <location>
        <begin position="649"/>
        <end position="980"/>
    </location>
</feature>